<organism evidence="2 3">
    <name type="scientific">Methylomonas rosea</name>
    <dbReference type="NCBI Taxonomy" id="2952227"/>
    <lineage>
        <taxon>Bacteria</taxon>
        <taxon>Pseudomonadati</taxon>
        <taxon>Pseudomonadota</taxon>
        <taxon>Gammaproteobacteria</taxon>
        <taxon>Methylococcales</taxon>
        <taxon>Methylococcaceae</taxon>
        <taxon>Methylomonas</taxon>
    </lineage>
</organism>
<dbReference type="InterPro" id="IPR002575">
    <property type="entry name" value="Aminoglycoside_PTrfase"/>
</dbReference>
<reference evidence="2 3" key="1">
    <citation type="submission" date="2022-07" db="EMBL/GenBank/DDBJ databases">
        <title>Methylomonas rivi sp. nov., Methylomonas rosea sp. nov., Methylomonas aureus sp. nov. and Methylomonas subterranea sp. nov., four novel methanotrophs isolated from a freshwater creek and the deep terrestrial subsurface.</title>
        <authorList>
            <person name="Abin C."/>
            <person name="Sankaranarayanan K."/>
            <person name="Garner C."/>
            <person name="Sindelar R."/>
            <person name="Kotary K."/>
            <person name="Garner R."/>
            <person name="Barclay S."/>
            <person name="Lawson P."/>
            <person name="Krumholz L."/>
        </authorList>
    </citation>
    <scope>NUCLEOTIDE SEQUENCE [LARGE SCALE GENOMIC DNA]</scope>
    <source>
        <strain evidence="2 3">WSC-7</strain>
    </source>
</reference>
<feature type="domain" description="Aminoglycoside phosphotransferase" evidence="1">
    <location>
        <begin position="184"/>
        <end position="350"/>
    </location>
</feature>
<dbReference type="RefSeq" id="WP_256607587.1">
    <property type="nucleotide sequence ID" value="NZ_JANIBL010000044.1"/>
</dbReference>
<dbReference type="Proteomes" id="UP001524570">
    <property type="component" value="Unassembled WGS sequence"/>
</dbReference>
<proteinExistence type="predicted"/>
<dbReference type="InterPro" id="IPR011009">
    <property type="entry name" value="Kinase-like_dom_sf"/>
</dbReference>
<keyword evidence="3" id="KW-1185">Reference proteome</keyword>
<comment type="caution">
    <text evidence="2">The sequence shown here is derived from an EMBL/GenBank/DDBJ whole genome shotgun (WGS) entry which is preliminary data.</text>
</comment>
<accession>A0ABT1TVG5</accession>
<name>A0ABT1TVG5_9GAMM</name>
<dbReference type="Pfam" id="PF01636">
    <property type="entry name" value="APH"/>
    <property type="match status" value="1"/>
</dbReference>
<sequence>MTLDPHFPQMADALNPAVMGPLLRWVLNMPGITPGHVECCIGEKRHKPGKSLVIAYRLNAQSDPIHQSRYVTGRLCPPGTEGREFEWALSKRPDLAAGALTFLHEPAMLIWAFPYDPKLIHLPALLAAESIKNRIGEQDLTGDDRVLAVESDVLHYLAERSCMIRYRVSLGGADETRLLYAKNYADDSGRDVFAVMQQLSSQFAWGAKALAYDLQTRTLWQAHVPGRTLCWADLQTAEALAERIGQCAAAFHACKIDTAQRFNQSDVTEGLLATVRLAEQTRPELAERIESAVAALLVDELNLPKPAVATLHHDLKLNNFLVDGDKLGLIDMDCVCLGDPMADLASLIGNFYLHGLREGDSVEQVHPLVKQLVRSYMAHSVHALSLPALRWQVAAALIHEVTRRSLRQMDDLRIAHIQSYLALSENYLALSRHPTGFNDVLI</sequence>
<evidence type="ECO:0000259" key="1">
    <source>
        <dbReference type="Pfam" id="PF01636"/>
    </source>
</evidence>
<dbReference type="EMBL" id="JANIBL010000044">
    <property type="protein sequence ID" value="MCQ8118598.1"/>
    <property type="molecule type" value="Genomic_DNA"/>
</dbReference>
<gene>
    <name evidence="2" type="ORF">NP589_14270</name>
</gene>
<evidence type="ECO:0000313" key="3">
    <source>
        <dbReference type="Proteomes" id="UP001524570"/>
    </source>
</evidence>
<dbReference type="SUPFAM" id="SSF56112">
    <property type="entry name" value="Protein kinase-like (PK-like)"/>
    <property type="match status" value="1"/>
</dbReference>
<evidence type="ECO:0000313" key="2">
    <source>
        <dbReference type="EMBL" id="MCQ8118598.1"/>
    </source>
</evidence>
<protein>
    <submittedName>
        <fullName evidence="2">Aminoglycoside phosphotransferase family protein</fullName>
    </submittedName>
</protein>
<dbReference type="Gene3D" id="3.90.1200.10">
    <property type="match status" value="1"/>
</dbReference>